<gene>
    <name evidence="2" type="ORF">SS50377_17691</name>
    <name evidence="3" type="ORF">SS50377_25715</name>
</gene>
<feature type="coiled-coil region" evidence="1">
    <location>
        <begin position="238"/>
        <end position="268"/>
    </location>
</feature>
<keyword evidence="1" id="KW-0175">Coiled coil</keyword>
<organism evidence="2">
    <name type="scientific">Spironucleus salmonicida</name>
    <dbReference type="NCBI Taxonomy" id="348837"/>
    <lineage>
        <taxon>Eukaryota</taxon>
        <taxon>Metamonada</taxon>
        <taxon>Diplomonadida</taxon>
        <taxon>Hexamitidae</taxon>
        <taxon>Hexamitinae</taxon>
        <taxon>Spironucleus</taxon>
    </lineage>
</organism>
<evidence type="ECO:0000313" key="2">
    <source>
        <dbReference type="EMBL" id="EST42674.1"/>
    </source>
</evidence>
<dbReference type="AlphaFoldDB" id="V6LPM1"/>
<name>V6LPM1_9EUKA</name>
<evidence type="ECO:0000313" key="3">
    <source>
        <dbReference type="EMBL" id="KAH0571527.1"/>
    </source>
</evidence>
<dbReference type="Proteomes" id="UP000018208">
    <property type="component" value="Unassembled WGS sequence"/>
</dbReference>
<accession>V6LPM1</accession>
<proteinExistence type="predicted"/>
<evidence type="ECO:0000313" key="4">
    <source>
        <dbReference type="Proteomes" id="UP000018208"/>
    </source>
</evidence>
<sequence length="611" mass="72168">MKKKNQKCQIKENILSVAEIGQYHQQYLKISQCNLSKFCSKCFNFHCEELKEKDVLIKILQEQLQKALEQLQYQSFILSKSQISTQITDQQSYDTNSIQISRKPSKSTLSTFKLEKYQENTQSFSDSQQVSHLEIVDLITEINEKDNHTFLHSSSQLQIHKYQLQTKDQFIQSDGIICSDFSQYHQAQISNESKSTQIYVAEDNYVQQVSILKQEIYSLDQENSKMQTKLMQQMGNQRIKYENTFKIMNEELEQLRKLKVEYLQLQSQLSSILPSKDYFVDVQQILLELTENKEQLGIANSIKDALQQQNIQNTKKIQILLYDLDLEQQNYKKLKVNNEFSIKQNVIFTTEIQDLYKKLESFKSLQDTHEQNKVMNFTIQKLQYEIVQLNQQVNILEQWRKNNSIDLKEQIEHKNNIIQDLILQIDQLNTKTIKQVFYERWKIQEKVKYNIFPDLNQIYSGIEYIIKLNPNSDILLQQKVDEFVKIIFSKHIYSSFQGLPESFSSDFHPDDRFYILNFMISNWTLFQETKTLNVITHTKLIQELLGFKRDDIFLNKMYETDNISISLAGCVNNICFFLALAGVKIIRNANSIWLYGPGKMIMLKNLQKDDH</sequence>
<reference evidence="2 3" key="1">
    <citation type="journal article" date="2014" name="PLoS Genet.">
        <title>The Genome of Spironucleus salmonicida Highlights a Fish Pathogen Adapted to Fluctuating Environments.</title>
        <authorList>
            <person name="Xu F."/>
            <person name="Jerlstrom-Hultqvist J."/>
            <person name="Einarsson E."/>
            <person name="Astvaldsson A."/>
            <person name="Svard S.G."/>
            <person name="Andersson J.O."/>
        </authorList>
    </citation>
    <scope>NUCLEOTIDE SEQUENCE</scope>
    <source>
        <strain evidence="3">ATCC 50377</strain>
    </source>
</reference>
<dbReference type="VEuPathDB" id="GiardiaDB:SS50377_25715"/>
<keyword evidence="4" id="KW-1185">Reference proteome</keyword>
<dbReference type="EMBL" id="KI546157">
    <property type="protein sequence ID" value="EST42674.1"/>
    <property type="molecule type" value="Genomic_DNA"/>
</dbReference>
<evidence type="ECO:0000256" key="1">
    <source>
        <dbReference type="SAM" id="Coils"/>
    </source>
</evidence>
<protein>
    <submittedName>
        <fullName evidence="2">Uncharacterized protein</fullName>
    </submittedName>
</protein>
<dbReference type="EMBL" id="AUWU02000006">
    <property type="protein sequence ID" value="KAH0571527.1"/>
    <property type="molecule type" value="Genomic_DNA"/>
</dbReference>
<reference evidence="3" key="2">
    <citation type="submission" date="2020-12" db="EMBL/GenBank/DDBJ databases">
        <title>New Spironucleus salmonicida genome in near-complete chromosomes.</title>
        <authorList>
            <person name="Xu F."/>
            <person name="Kurt Z."/>
            <person name="Jimenez-Gonzalez A."/>
            <person name="Astvaldsson A."/>
            <person name="Andersson J.O."/>
            <person name="Svard S.G."/>
        </authorList>
    </citation>
    <scope>NUCLEOTIDE SEQUENCE</scope>
    <source>
        <strain evidence="3">ATCC 50377</strain>
    </source>
</reference>